<reference evidence="1" key="1">
    <citation type="journal article" date="2023" name="G3 (Bethesda)">
        <title>Whole genome assembly and annotation of the endangered Caribbean coral Acropora cervicornis.</title>
        <authorList>
            <person name="Selwyn J.D."/>
            <person name="Vollmer S.V."/>
        </authorList>
    </citation>
    <scope>NUCLEOTIDE SEQUENCE</scope>
    <source>
        <strain evidence="1">K2</strain>
    </source>
</reference>
<dbReference type="EMBL" id="JARQWQ010000047">
    <property type="protein sequence ID" value="KAK2557937.1"/>
    <property type="molecule type" value="Genomic_DNA"/>
</dbReference>
<keyword evidence="2" id="KW-1185">Reference proteome</keyword>
<evidence type="ECO:0000313" key="1">
    <source>
        <dbReference type="EMBL" id="KAK2557937.1"/>
    </source>
</evidence>
<gene>
    <name evidence="1" type="ORF">P5673_019926</name>
</gene>
<reference evidence="1" key="2">
    <citation type="journal article" date="2023" name="Science">
        <title>Genomic signatures of disease resistance in endangered staghorn corals.</title>
        <authorList>
            <person name="Vollmer S.V."/>
            <person name="Selwyn J.D."/>
            <person name="Despard B.A."/>
            <person name="Roesel C.L."/>
        </authorList>
    </citation>
    <scope>NUCLEOTIDE SEQUENCE</scope>
    <source>
        <strain evidence="1">K2</strain>
    </source>
</reference>
<dbReference type="Proteomes" id="UP001249851">
    <property type="component" value="Unassembled WGS sequence"/>
</dbReference>
<comment type="caution">
    <text evidence="1">The sequence shown here is derived from an EMBL/GenBank/DDBJ whole genome shotgun (WGS) entry which is preliminary data.</text>
</comment>
<dbReference type="AlphaFoldDB" id="A0AAD9QAQ9"/>
<name>A0AAD9QAQ9_ACRCE</name>
<proteinExistence type="predicted"/>
<protein>
    <submittedName>
        <fullName evidence="1">Uncharacterized protein</fullName>
    </submittedName>
</protein>
<accession>A0AAD9QAQ9</accession>
<evidence type="ECO:0000313" key="2">
    <source>
        <dbReference type="Proteomes" id="UP001249851"/>
    </source>
</evidence>
<organism evidence="1 2">
    <name type="scientific">Acropora cervicornis</name>
    <name type="common">Staghorn coral</name>
    <dbReference type="NCBI Taxonomy" id="6130"/>
    <lineage>
        <taxon>Eukaryota</taxon>
        <taxon>Metazoa</taxon>
        <taxon>Cnidaria</taxon>
        <taxon>Anthozoa</taxon>
        <taxon>Hexacorallia</taxon>
        <taxon>Scleractinia</taxon>
        <taxon>Astrocoeniina</taxon>
        <taxon>Acroporidae</taxon>
        <taxon>Acropora</taxon>
    </lineage>
</organism>
<sequence length="127" mass="14340">MIPKLVLDFLVNASISAFVRRRGVSFFDRVVIICATGSILDHECSQSSLKGKISWELLSRRFICPKIVSFASRDQSYLYQIARLLKSVKKTRKAASFGSCDVENGNYKNSNILFPSLQYCYKKATSV</sequence>